<evidence type="ECO:0000313" key="2">
    <source>
        <dbReference type="EMBL" id="OCF59757.1"/>
    </source>
</evidence>
<dbReference type="EMBL" id="KI669460">
    <property type="protein sequence ID" value="OCF59757.1"/>
    <property type="molecule type" value="Genomic_DNA"/>
</dbReference>
<organism evidence="2 3">
    <name type="scientific">Kwoniella mangroviensis CBS 10435</name>
    <dbReference type="NCBI Taxonomy" id="1331196"/>
    <lineage>
        <taxon>Eukaryota</taxon>
        <taxon>Fungi</taxon>
        <taxon>Dikarya</taxon>
        <taxon>Basidiomycota</taxon>
        <taxon>Agaricomycotina</taxon>
        <taxon>Tremellomycetes</taxon>
        <taxon>Tremellales</taxon>
        <taxon>Cryptococcaceae</taxon>
        <taxon>Kwoniella</taxon>
    </lineage>
</organism>
<feature type="compositionally biased region" description="Polar residues" evidence="1">
    <location>
        <begin position="173"/>
        <end position="194"/>
    </location>
</feature>
<feature type="compositionally biased region" description="Polar residues" evidence="1">
    <location>
        <begin position="133"/>
        <end position="145"/>
    </location>
</feature>
<proteinExistence type="predicted"/>
<accession>A0A1B9IW57</accession>
<feature type="region of interest" description="Disordered" evidence="1">
    <location>
        <begin position="108"/>
        <end position="214"/>
    </location>
</feature>
<evidence type="ECO:0000313" key="3">
    <source>
        <dbReference type="Proteomes" id="UP000092583"/>
    </source>
</evidence>
<gene>
    <name evidence="2" type="ORF">L486_02430</name>
</gene>
<dbReference type="Proteomes" id="UP000092583">
    <property type="component" value="Unassembled WGS sequence"/>
</dbReference>
<dbReference type="AlphaFoldDB" id="A0A1B9IW57"/>
<sequence>MSQNVTRTYYDCRNKESFSATYERATKNGTEGWGRSWQTPNFGMACAEQEIKTLWEPDPAEPLVPADVTNMTQCTIHTDGSVTWVDHIALPDGTFLPTKTCHSVISRGAERHNGVDEAGPGERWVKTSGGREGSSNPAVPTTNKTSTEEDTDKSHEAEVFRTEHRQVQDDEPGQTSLVPFSQVGQTGVGTQTDPAPSDYTPPGDGSKLIGHPELESWVIASGSSADESSTSPAPVPNWWETTFRSIFSRGSKGE</sequence>
<reference evidence="2 3" key="1">
    <citation type="submission" date="2013-07" db="EMBL/GenBank/DDBJ databases">
        <title>The Genome Sequence of Kwoniella mangroviensis CBS10435.</title>
        <authorList>
            <consortium name="The Broad Institute Genome Sequencing Platform"/>
            <person name="Cuomo C."/>
            <person name="Litvintseva A."/>
            <person name="Chen Y."/>
            <person name="Heitman J."/>
            <person name="Sun S."/>
            <person name="Springer D."/>
            <person name="Dromer F."/>
            <person name="Young S.K."/>
            <person name="Zeng Q."/>
            <person name="Gargeya S."/>
            <person name="Fitzgerald M."/>
            <person name="Abouelleil A."/>
            <person name="Alvarado L."/>
            <person name="Berlin A.M."/>
            <person name="Chapman S.B."/>
            <person name="Dewar J."/>
            <person name="Goldberg J."/>
            <person name="Griggs A."/>
            <person name="Gujja S."/>
            <person name="Hansen M."/>
            <person name="Howarth C."/>
            <person name="Imamovic A."/>
            <person name="Larimer J."/>
            <person name="McCowan C."/>
            <person name="Murphy C."/>
            <person name="Pearson M."/>
            <person name="Priest M."/>
            <person name="Roberts A."/>
            <person name="Saif S."/>
            <person name="Shea T."/>
            <person name="Sykes S."/>
            <person name="Wortman J."/>
            <person name="Nusbaum C."/>
            <person name="Birren B."/>
        </authorList>
    </citation>
    <scope>NUCLEOTIDE SEQUENCE [LARGE SCALE GENOMIC DNA]</scope>
    <source>
        <strain evidence="2 3">CBS 10435</strain>
    </source>
</reference>
<keyword evidence="3" id="KW-1185">Reference proteome</keyword>
<evidence type="ECO:0000256" key="1">
    <source>
        <dbReference type="SAM" id="MobiDB-lite"/>
    </source>
</evidence>
<reference evidence="3" key="2">
    <citation type="submission" date="2013-12" db="EMBL/GenBank/DDBJ databases">
        <title>Evolution of pathogenesis and genome organization in the Tremellales.</title>
        <authorList>
            <person name="Cuomo C."/>
            <person name="Litvintseva A."/>
            <person name="Heitman J."/>
            <person name="Chen Y."/>
            <person name="Sun S."/>
            <person name="Springer D."/>
            <person name="Dromer F."/>
            <person name="Young S."/>
            <person name="Zeng Q."/>
            <person name="Chapman S."/>
            <person name="Gujja S."/>
            <person name="Saif S."/>
            <person name="Birren B."/>
        </authorList>
    </citation>
    <scope>NUCLEOTIDE SEQUENCE [LARGE SCALE GENOMIC DNA]</scope>
    <source>
        <strain evidence="3">CBS 10435</strain>
    </source>
</reference>
<feature type="compositionally biased region" description="Basic and acidic residues" evidence="1">
    <location>
        <begin position="152"/>
        <end position="168"/>
    </location>
</feature>
<name>A0A1B9IW57_9TREE</name>
<protein>
    <submittedName>
        <fullName evidence="2">Uncharacterized protein</fullName>
    </submittedName>
</protein>